<evidence type="ECO:0000256" key="5">
    <source>
        <dbReference type="ARBA" id="ARBA00022927"/>
    </source>
</evidence>
<sequence length="347" mass="36990">MPLPTPASLRDRTSEFLAVAERLQRQPGFAPSTSAPASNGTGPAGTAGAPGGKSQSSEFARRAADIGHGIHRTSLKLQKLAQLAKRTSAFDDPAQEIDDLTGIIKQDIQGLNNSIADLQRVSSRNRGDDRGNKQVTDHSHTVVDNLRSRLKDTTASFRDVLTTRTDALKHHRERRQLFTSNTDPEAGLPLLARQRAAAAASSSAAPGGGPGGSASLPSPSSAAAAAAAESRPPPSFMASSSAQQQQQLQLMAPQDTYLSSRAEALRNVETTIVELGTIFNKLSELVAEQGELAIRIDENVEDTLSNVNAAQAQLLKYLNGLQSNRWLVLKVLGVLLVFLVLFIMFIA</sequence>
<keyword evidence="8 10" id="KW-0472">Membrane</keyword>
<evidence type="ECO:0000256" key="1">
    <source>
        <dbReference type="ARBA" id="ARBA00004211"/>
    </source>
</evidence>
<evidence type="ECO:0000256" key="9">
    <source>
        <dbReference type="SAM" id="MobiDB-lite"/>
    </source>
</evidence>
<accession>A0A835YAQ3</accession>
<dbReference type="GO" id="GO:0006886">
    <property type="term" value="P:intracellular protein transport"/>
    <property type="evidence" value="ECO:0007669"/>
    <property type="project" value="InterPro"/>
</dbReference>
<dbReference type="SUPFAM" id="SSF47661">
    <property type="entry name" value="t-snare proteins"/>
    <property type="match status" value="1"/>
</dbReference>
<dbReference type="GO" id="GO:0005484">
    <property type="term" value="F:SNAP receptor activity"/>
    <property type="evidence" value="ECO:0007669"/>
    <property type="project" value="InterPro"/>
</dbReference>
<dbReference type="PANTHER" id="PTHR19957:SF3">
    <property type="entry name" value="SYNTAXIN-5"/>
    <property type="match status" value="1"/>
</dbReference>
<comment type="similarity">
    <text evidence="2">Belongs to the syntaxin family.</text>
</comment>
<evidence type="ECO:0000256" key="6">
    <source>
        <dbReference type="ARBA" id="ARBA00022989"/>
    </source>
</evidence>
<feature type="transmembrane region" description="Helical" evidence="10">
    <location>
        <begin position="326"/>
        <end position="346"/>
    </location>
</feature>
<protein>
    <recommendedName>
        <fullName evidence="11">t-SNARE coiled-coil homology domain-containing protein</fullName>
    </recommendedName>
</protein>
<dbReference type="InterPro" id="IPR021538">
    <property type="entry name" value="Syntaxin-5_N"/>
</dbReference>
<dbReference type="InterPro" id="IPR000727">
    <property type="entry name" value="T_SNARE_dom"/>
</dbReference>
<dbReference type="InterPro" id="IPR010989">
    <property type="entry name" value="SNARE"/>
</dbReference>
<evidence type="ECO:0000256" key="10">
    <source>
        <dbReference type="SAM" id="Phobius"/>
    </source>
</evidence>
<dbReference type="AlphaFoldDB" id="A0A835YAQ3"/>
<dbReference type="SMART" id="SM00397">
    <property type="entry name" value="t_SNARE"/>
    <property type="match status" value="1"/>
</dbReference>
<feature type="domain" description="T-SNARE coiled-coil homology" evidence="11">
    <location>
        <begin position="255"/>
        <end position="317"/>
    </location>
</feature>
<keyword evidence="5" id="KW-0653">Protein transport</keyword>
<dbReference type="PROSITE" id="PS00914">
    <property type="entry name" value="SYNTAXIN"/>
    <property type="match status" value="1"/>
</dbReference>
<dbReference type="Pfam" id="PF11416">
    <property type="entry name" value="Syntaxin-5_N"/>
    <property type="match status" value="1"/>
</dbReference>
<feature type="compositionally biased region" description="Gly residues" evidence="9">
    <location>
        <begin position="42"/>
        <end position="51"/>
    </location>
</feature>
<evidence type="ECO:0000256" key="8">
    <source>
        <dbReference type="ARBA" id="ARBA00023136"/>
    </source>
</evidence>
<evidence type="ECO:0000256" key="7">
    <source>
        <dbReference type="ARBA" id="ARBA00023054"/>
    </source>
</evidence>
<dbReference type="Gene3D" id="1.20.58.70">
    <property type="match status" value="1"/>
</dbReference>
<evidence type="ECO:0000256" key="2">
    <source>
        <dbReference type="ARBA" id="ARBA00009063"/>
    </source>
</evidence>
<dbReference type="GO" id="GO:0048278">
    <property type="term" value="P:vesicle docking"/>
    <property type="evidence" value="ECO:0007669"/>
    <property type="project" value="TreeGrafter"/>
</dbReference>
<comment type="caution">
    <text evidence="12">The sequence shown here is derived from an EMBL/GenBank/DDBJ whole genome shotgun (WGS) entry which is preliminary data.</text>
</comment>
<dbReference type="GO" id="GO:0000139">
    <property type="term" value="C:Golgi membrane"/>
    <property type="evidence" value="ECO:0007669"/>
    <property type="project" value="TreeGrafter"/>
</dbReference>
<organism evidence="12 13">
    <name type="scientific">Edaphochlamys debaryana</name>
    <dbReference type="NCBI Taxonomy" id="47281"/>
    <lineage>
        <taxon>Eukaryota</taxon>
        <taxon>Viridiplantae</taxon>
        <taxon>Chlorophyta</taxon>
        <taxon>core chlorophytes</taxon>
        <taxon>Chlorophyceae</taxon>
        <taxon>CS clade</taxon>
        <taxon>Chlamydomonadales</taxon>
        <taxon>Chlamydomonadales incertae sedis</taxon>
        <taxon>Edaphochlamys</taxon>
    </lineage>
</organism>
<dbReference type="GO" id="GO:0031201">
    <property type="term" value="C:SNARE complex"/>
    <property type="evidence" value="ECO:0007669"/>
    <property type="project" value="TreeGrafter"/>
</dbReference>
<dbReference type="CDD" id="cd15844">
    <property type="entry name" value="SNARE_syntaxin5"/>
    <property type="match status" value="1"/>
</dbReference>
<name>A0A835YAQ3_9CHLO</name>
<comment type="subcellular location">
    <subcellularLocation>
        <location evidence="1">Membrane</location>
        <topology evidence="1">Single-pass type IV membrane protein</topology>
    </subcellularLocation>
</comment>
<evidence type="ECO:0000313" key="12">
    <source>
        <dbReference type="EMBL" id="KAG2499457.1"/>
    </source>
</evidence>
<dbReference type="InterPro" id="IPR006012">
    <property type="entry name" value="Syntaxin/epimorphin_CS"/>
</dbReference>
<evidence type="ECO:0000313" key="13">
    <source>
        <dbReference type="Proteomes" id="UP000612055"/>
    </source>
</evidence>
<dbReference type="Pfam" id="PF05739">
    <property type="entry name" value="SNARE"/>
    <property type="match status" value="1"/>
</dbReference>
<dbReference type="InterPro" id="IPR045242">
    <property type="entry name" value="Syntaxin"/>
</dbReference>
<keyword evidence="6 10" id="KW-1133">Transmembrane helix</keyword>
<dbReference type="Proteomes" id="UP000612055">
    <property type="component" value="Unassembled WGS sequence"/>
</dbReference>
<evidence type="ECO:0000256" key="3">
    <source>
        <dbReference type="ARBA" id="ARBA00022448"/>
    </source>
</evidence>
<dbReference type="PROSITE" id="PS50192">
    <property type="entry name" value="T_SNARE"/>
    <property type="match status" value="1"/>
</dbReference>
<proteinExistence type="inferred from homology"/>
<dbReference type="EMBL" id="JAEHOE010000006">
    <property type="protein sequence ID" value="KAG2499457.1"/>
    <property type="molecule type" value="Genomic_DNA"/>
</dbReference>
<reference evidence="12" key="1">
    <citation type="journal article" date="2020" name="bioRxiv">
        <title>Comparative genomics of Chlamydomonas.</title>
        <authorList>
            <person name="Craig R.J."/>
            <person name="Hasan A.R."/>
            <person name="Ness R.W."/>
            <person name="Keightley P.D."/>
        </authorList>
    </citation>
    <scope>NUCLEOTIDE SEQUENCE</scope>
    <source>
        <strain evidence="12">CCAP 11/70</strain>
    </source>
</reference>
<feature type="compositionally biased region" description="Low complexity" evidence="9">
    <location>
        <begin position="213"/>
        <end position="245"/>
    </location>
</feature>
<gene>
    <name evidence="12" type="ORF">HYH03_002404</name>
</gene>
<keyword evidence="3" id="KW-0813">Transport</keyword>
<keyword evidence="13" id="KW-1185">Reference proteome</keyword>
<keyword evidence="4 10" id="KW-0812">Transmembrane</keyword>
<dbReference type="GO" id="GO:0006906">
    <property type="term" value="P:vesicle fusion"/>
    <property type="evidence" value="ECO:0007669"/>
    <property type="project" value="TreeGrafter"/>
</dbReference>
<keyword evidence="7" id="KW-0175">Coiled coil</keyword>
<evidence type="ECO:0000256" key="4">
    <source>
        <dbReference type="ARBA" id="ARBA00022692"/>
    </source>
</evidence>
<dbReference type="GO" id="GO:0000149">
    <property type="term" value="F:SNARE binding"/>
    <property type="evidence" value="ECO:0007669"/>
    <property type="project" value="TreeGrafter"/>
</dbReference>
<feature type="region of interest" description="Disordered" evidence="9">
    <location>
        <begin position="199"/>
        <end position="245"/>
    </location>
</feature>
<feature type="region of interest" description="Disordered" evidence="9">
    <location>
        <begin position="23"/>
        <end position="60"/>
    </location>
</feature>
<dbReference type="PANTHER" id="PTHR19957">
    <property type="entry name" value="SYNTAXIN"/>
    <property type="match status" value="1"/>
</dbReference>
<evidence type="ECO:0000259" key="11">
    <source>
        <dbReference type="PROSITE" id="PS50192"/>
    </source>
</evidence>
<dbReference type="GO" id="GO:0006888">
    <property type="term" value="P:endoplasmic reticulum to Golgi vesicle-mediated transport"/>
    <property type="evidence" value="ECO:0007669"/>
    <property type="project" value="TreeGrafter"/>
</dbReference>
<dbReference type="OrthoDB" id="421009at2759"/>